<evidence type="ECO:0000256" key="1">
    <source>
        <dbReference type="SAM" id="Phobius"/>
    </source>
</evidence>
<dbReference type="InterPro" id="IPR050879">
    <property type="entry name" value="Acyltransferase_3"/>
</dbReference>
<dbReference type="EMBL" id="CP050296">
    <property type="protein sequence ID" value="QND60175.1"/>
    <property type="molecule type" value="Genomic_DNA"/>
</dbReference>
<feature type="domain" description="Acyltransferase 3" evidence="2">
    <location>
        <begin position="24"/>
        <end position="337"/>
    </location>
</feature>
<organism evidence="4 5">
    <name type="scientific">Mesorhizobium huakuii</name>
    <dbReference type="NCBI Taxonomy" id="28104"/>
    <lineage>
        <taxon>Bacteria</taxon>
        <taxon>Pseudomonadati</taxon>
        <taxon>Pseudomonadota</taxon>
        <taxon>Alphaproteobacteria</taxon>
        <taxon>Hyphomicrobiales</taxon>
        <taxon>Phyllobacteriaceae</taxon>
        <taxon>Mesorhizobium</taxon>
    </lineage>
</organism>
<keyword evidence="1" id="KW-0812">Transmembrane</keyword>
<evidence type="ECO:0000259" key="2">
    <source>
        <dbReference type="Pfam" id="PF01757"/>
    </source>
</evidence>
<proteinExistence type="predicted"/>
<keyword evidence="1" id="KW-0472">Membrane</keyword>
<feature type="transmembrane region" description="Helical" evidence="1">
    <location>
        <begin position="152"/>
        <end position="174"/>
    </location>
</feature>
<evidence type="ECO:0000259" key="3">
    <source>
        <dbReference type="Pfam" id="PF19040"/>
    </source>
</evidence>
<keyword evidence="4" id="KW-0808">Transferase</keyword>
<name>A0A7G6T093_9HYPH</name>
<feature type="transmembrane region" description="Helical" evidence="1">
    <location>
        <begin position="51"/>
        <end position="71"/>
    </location>
</feature>
<dbReference type="AlphaFoldDB" id="A0A7G6T093"/>
<dbReference type="InterPro" id="IPR043968">
    <property type="entry name" value="SGNH"/>
</dbReference>
<dbReference type="Proteomes" id="UP000515465">
    <property type="component" value="Chromosome"/>
</dbReference>
<feature type="transmembrane region" description="Helical" evidence="1">
    <location>
        <begin position="262"/>
        <end position="281"/>
    </location>
</feature>
<dbReference type="GO" id="GO:0016020">
    <property type="term" value="C:membrane"/>
    <property type="evidence" value="ECO:0007669"/>
    <property type="project" value="TreeGrafter"/>
</dbReference>
<dbReference type="RefSeq" id="WP_183458961.1">
    <property type="nucleotide sequence ID" value="NZ_CP050296.1"/>
</dbReference>
<accession>A0A7G6T093</accession>
<protein>
    <submittedName>
        <fullName evidence="4">Acyltransferase</fullName>
    </submittedName>
</protein>
<dbReference type="Pfam" id="PF01757">
    <property type="entry name" value="Acyl_transf_3"/>
    <property type="match status" value="1"/>
</dbReference>
<dbReference type="GO" id="GO:0009103">
    <property type="term" value="P:lipopolysaccharide biosynthetic process"/>
    <property type="evidence" value="ECO:0007669"/>
    <property type="project" value="TreeGrafter"/>
</dbReference>
<feature type="transmembrane region" description="Helical" evidence="1">
    <location>
        <begin position="181"/>
        <end position="203"/>
    </location>
</feature>
<feature type="transmembrane region" description="Helical" evidence="1">
    <location>
        <begin position="319"/>
        <end position="345"/>
    </location>
</feature>
<gene>
    <name evidence="4" type="ORF">HB778_29250</name>
</gene>
<dbReference type="GO" id="GO:0016747">
    <property type="term" value="F:acyltransferase activity, transferring groups other than amino-acyl groups"/>
    <property type="evidence" value="ECO:0007669"/>
    <property type="project" value="InterPro"/>
</dbReference>
<evidence type="ECO:0000313" key="4">
    <source>
        <dbReference type="EMBL" id="QND60175.1"/>
    </source>
</evidence>
<keyword evidence="4" id="KW-0012">Acyltransferase</keyword>
<feature type="transmembrane region" description="Helical" evidence="1">
    <location>
        <begin position="238"/>
        <end position="256"/>
    </location>
</feature>
<dbReference type="Pfam" id="PF19040">
    <property type="entry name" value="SGNH"/>
    <property type="match status" value="1"/>
</dbReference>
<dbReference type="PANTHER" id="PTHR23028">
    <property type="entry name" value="ACETYLTRANSFERASE"/>
    <property type="match status" value="1"/>
</dbReference>
<reference evidence="5" key="1">
    <citation type="journal article" date="2020" name="Mol. Plant Microbe">
        <title>Rhizobial microsymbionts of the narrowly endemic Oxytropis species growing in Kamchatka are characterized by significant genetic diversity and possess a set of genes that are associated with T3SS and T6SS secretion systems and can affect the development of symbiosis.</title>
        <authorList>
            <person name="Safronova V."/>
            <person name="Guro P."/>
            <person name="Sazanova A."/>
            <person name="Kuznetsova I."/>
            <person name="Belimov A."/>
            <person name="Yakubov V."/>
            <person name="Chirak E."/>
            <person name="Afonin A."/>
            <person name="Gogolev Y."/>
            <person name="Andronov E."/>
            <person name="Tikhonovich I."/>
        </authorList>
    </citation>
    <scope>NUCLEOTIDE SEQUENCE [LARGE SCALE GENOMIC DNA]</scope>
    <source>
        <strain evidence="5">583</strain>
    </source>
</reference>
<feature type="transmembrane region" description="Helical" evidence="1">
    <location>
        <begin position="92"/>
        <end position="111"/>
    </location>
</feature>
<sequence length="642" mass="69808">MTVEAVFKSLSSGSVKPAAHTYRPEIDGLRAVAVLPVLLFHAGLAGFENGYLGVDIFFVISGYLITGILLDERRRTGKVSFISFYERRLRRILPALAVVVTASAAAAWFVLTPVRMEEFSKSVISAFTFSANFWFLAQTHYFSTATDEQPLIHLWSLGVEEQFYVALPLLVLLTNRIPEKALFVAIGVLGVASLLLSELVSAASPDAAFYRPDTRAWELLAGAACAFLASGKICFPQLLAAAGAALIALSLFVLPGPGLPNFLAVPVCLGTALVLLSATGASGIGRILAAPGITHIGLISYSLYLWHQPLLALARVRQMAPLSTGLTCMVLAICVVLASATWYFVERPFRDRSRTDRKTVVACSAFAASALVGFGAAGSGDGYAFRYGELKEKYFASVDVIDDLQSTKSKAIRMGICHFRADRSPPLDRFLEDWNCRGSASGADTLVVGDSHAADKAAALRLNGIDIAQMTGAGCSVVPSLMSRDCRRLFDKVVAEYTGFHRVDRLIIANKQLPNIYTRQQVAEAIKFWQPLGARIFWFSDMPQFTELEDRKAQNILARGDASSGAFPSTLDEARRNYAYMVDLEHGQFTAVDSASLFCSLSECQPFVKSRGWIASPYGHLTAIGAYLFGQKLLQHDPTFRS</sequence>
<evidence type="ECO:0000313" key="5">
    <source>
        <dbReference type="Proteomes" id="UP000515465"/>
    </source>
</evidence>
<keyword evidence="1" id="KW-1133">Transmembrane helix</keyword>
<dbReference type="PANTHER" id="PTHR23028:SF53">
    <property type="entry name" value="ACYL_TRANSF_3 DOMAIN-CONTAINING PROTEIN"/>
    <property type="match status" value="1"/>
</dbReference>
<feature type="transmembrane region" description="Helical" evidence="1">
    <location>
        <begin position="28"/>
        <end position="45"/>
    </location>
</feature>
<feature type="domain" description="SGNH" evidence="3">
    <location>
        <begin position="417"/>
        <end position="633"/>
    </location>
</feature>
<dbReference type="InterPro" id="IPR002656">
    <property type="entry name" value="Acyl_transf_3_dom"/>
</dbReference>